<dbReference type="SUPFAM" id="SSF56112">
    <property type="entry name" value="Protein kinase-like (PK-like)"/>
    <property type="match status" value="1"/>
</dbReference>
<evidence type="ECO:0000256" key="7">
    <source>
        <dbReference type="PROSITE-ProRule" id="PRU10141"/>
    </source>
</evidence>
<keyword evidence="5" id="KW-0418">Kinase</keyword>
<dbReference type="EMBL" id="BAABHS010000013">
    <property type="protein sequence ID" value="GAA4970116.1"/>
    <property type="molecule type" value="Genomic_DNA"/>
</dbReference>
<evidence type="ECO:0000256" key="4">
    <source>
        <dbReference type="ARBA" id="ARBA00022741"/>
    </source>
</evidence>
<dbReference type="CDD" id="cd14014">
    <property type="entry name" value="STKc_PknB_like"/>
    <property type="match status" value="1"/>
</dbReference>
<dbReference type="PROSITE" id="PS00107">
    <property type="entry name" value="PROTEIN_KINASE_ATP"/>
    <property type="match status" value="1"/>
</dbReference>
<dbReference type="InterPro" id="IPR011990">
    <property type="entry name" value="TPR-like_helical_dom_sf"/>
</dbReference>
<keyword evidence="11" id="KW-1185">Reference proteome</keyword>
<organism evidence="10 11">
    <name type="scientific">Yinghuangia aomiensis</name>
    <dbReference type="NCBI Taxonomy" id="676205"/>
    <lineage>
        <taxon>Bacteria</taxon>
        <taxon>Bacillati</taxon>
        <taxon>Actinomycetota</taxon>
        <taxon>Actinomycetes</taxon>
        <taxon>Kitasatosporales</taxon>
        <taxon>Streptomycetaceae</taxon>
        <taxon>Yinghuangia</taxon>
    </lineage>
</organism>
<dbReference type="PANTHER" id="PTHR43289">
    <property type="entry name" value="MITOGEN-ACTIVATED PROTEIN KINASE KINASE KINASE 20-RELATED"/>
    <property type="match status" value="1"/>
</dbReference>
<feature type="binding site" evidence="7">
    <location>
        <position position="39"/>
    </location>
    <ligand>
        <name>ATP</name>
        <dbReference type="ChEBI" id="CHEBI:30616"/>
    </ligand>
</feature>
<dbReference type="Gene3D" id="3.30.200.20">
    <property type="entry name" value="Phosphorylase Kinase, domain 1"/>
    <property type="match status" value="1"/>
</dbReference>
<evidence type="ECO:0000313" key="10">
    <source>
        <dbReference type="EMBL" id="GAA4970116.1"/>
    </source>
</evidence>
<evidence type="ECO:0000313" key="11">
    <source>
        <dbReference type="Proteomes" id="UP001500466"/>
    </source>
</evidence>
<feature type="domain" description="Protein kinase" evidence="9">
    <location>
        <begin position="10"/>
        <end position="292"/>
    </location>
</feature>
<sequence>MGDWWLAGRYRLIERLGSGGMAVVWRARDTHMHRHVAVKLLRDEYTVPGAAERLAREARVAGELASPHIVTVYDFGTGPLQQAAPGDPHTPPVPDAAGHESVYVTMELVPGRSLAKVVSDEAPLPLGRVLDWAAQLCDALEVAHEAGVLHRDIKPANVMTTDRGVLKVLDFGIARSMKTLAAGSTLTRPGGVLGTAAYMSPEQANGSELDARSDLYSAGCLLYELLVGEPPFGFGEVPSLLFRHVHVEAEIPERVRAGLPDAMAELILALLAKHPSDRPQDAAAVRRRLAVVPLPPSTPQPSRSEQAEELARRMDELSGLPPDEAVDRLRDLLRAHLAVFGPDHERTLNVRDDLAYYLGLRGERPLAVRVLRQLVVDCGRVLGAEHQVTLAARRNLAYWTAKAGEPGEAARLLGDLLPDYAHVHGPSDVETLKVRRELALCTGRSGDVDEAVRLLRVLIADMARVLGGEHRQVITAREELAYWDHRSAKTGTVLPEPTASPDSSPSARRTG</sequence>
<keyword evidence="6 7" id="KW-0067">ATP-binding</keyword>
<name>A0ABP9HG47_9ACTN</name>
<dbReference type="InterPro" id="IPR017441">
    <property type="entry name" value="Protein_kinase_ATP_BS"/>
</dbReference>
<protein>
    <recommendedName>
        <fullName evidence="1">non-specific serine/threonine protein kinase</fullName>
        <ecNumber evidence="1">2.7.11.1</ecNumber>
    </recommendedName>
</protein>
<dbReference type="InterPro" id="IPR008271">
    <property type="entry name" value="Ser/Thr_kinase_AS"/>
</dbReference>
<accession>A0ABP9HG47</accession>
<dbReference type="Proteomes" id="UP001500466">
    <property type="component" value="Unassembled WGS sequence"/>
</dbReference>
<evidence type="ECO:0000256" key="1">
    <source>
        <dbReference type="ARBA" id="ARBA00012513"/>
    </source>
</evidence>
<proteinExistence type="predicted"/>
<feature type="region of interest" description="Disordered" evidence="8">
    <location>
        <begin position="488"/>
        <end position="511"/>
    </location>
</feature>
<comment type="caution">
    <text evidence="10">The sequence shown here is derived from an EMBL/GenBank/DDBJ whole genome shotgun (WGS) entry which is preliminary data.</text>
</comment>
<keyword evidence="4 7" id="KW-0547">Nucleotide-binding</keyword>
<evidence type="ECO:0000256" key="3">
    <source>
        <dbReference type="ARBA" id="ARBA00022679"/>
    </source>
</evidence>
<keyword evidence="3" id="KW-0808">Transferase</keyword>
<dbReference type="PROSITE" id="PS50011">
    <property type="entry name" value="PROTEIN_KINASE_DOM"/>
    <property type="match status" value="1"/>
</dbReference>
<evidence type="ECO:0000256" key="2">
    <source>
        <dbReference type="ARBA" id="ARBA00022527"/>
    </source>
</evidence>
<feature type="compositionally biased region" description="Polar residues" evidence="8">
    <location>
        <begin position="500"/>
        <end position="511"/>
    </location>
</feature>
<dbReference type="SMART" id="SM00220">
    <property type="entry name" value="S_TKc"/>
    <property type="match status" value="1"/>
</dbReference>
<evidence type="ECO:0000256" key="5">
    <source>
        <dbReference type="ARBA" id="ARBA00022777"/>
    </source>
</evidence>
<dbReference type="EC" id="2.7.11.1" evidence="1"/>
<reference evidence="11" key="1">
    <citation type="journal article" date="2019" name="Int. J. Syst. Evol. Microbiol.">
        <title>The Global Catalogue of Microorganisms (GCM) 10K type strain sequencing project: providing services to taxonomists for standard genome sequencing and annotation.</title>
        <authorList>
            <consortium name="The Broad Institute Genomics Platform"/>
            <consortium name="The Broad Institute Genome Sequencing Center for Infectious Disease"/>
            <person name="Wu L."/>
            <person name="Ma J."/>
        </authorList>
    </citation>
    <scope>NUCLEOTIDE SEQUENCE [LARGE SCALE GENOMIC DNA]</scope>
    <source>
        <strain evidence="11">JCM 17986</strain>
    </source>
</reference>
<keyword evidence="2" id="KW-0723">Serine/threonine-protein kinase</keyword>
<dbReference type="PROSITE" id="PS00108">
    <property type="entry name" value="PROTEIN_KINASE_ST"/>
    <property type="match status" value="1"/>
</dbReference>
<dbReference type="Gene3D" id="1.10.510.10">
    <property type="entry name" value="Transferase(Phosphotransferase) domain 1"/>
    <property type="match status" value="1"/>
</dbReference>
<feature type="compositionally biased region" description="Basic and acidic residues" evidence="8">
    <location>
        <begin position="305"/>
        <end position="316"/>
    </location>
</feature>
<evidence type="ECO:0000259" key="9">
    <source>
        <dbReference type="PROSITE" id="PS50011"/>
    </source>
</evidence>
<dbReference type="PANTHER" id="PTHR43289:SF6">
    <property type="entry name" value="SERINE_THREONINE-PROTEIN KINASE NEKL-3"/>
    <property type="match status" value="1"/>
</dbReference>
<evidence type="ECO:0000256" key="8">
    <source>
        <dbReference type="SAM" id="MobiDB-lite"/>
    </source>
</evidence>
<dbReference type="InterPro" id="IPR000719">
    <property type="entry name" value="Prot_kinase_dom"/>
</dbReference>
<dbReference type="Pfam" id="PF13374">
    <property type="entry name" value="TPR_10"/>
    <property type="match status" value="1"/>
</dbReference>
<feature type="region of interest" description="Disordered" evidence="8">
    <location>
        <begin position="293"/>
        <end position="321"/>
    </location>
</feature>
<dbReference type="Pfam" id="PF00069">
    <property type="entry name" value="Pkinase"/>
    <property type="match status" value="1"/>
</dbReference>
<dbReference type="InterPro" id="IPR011009">
    <property type="entry name" value="Kinase-like_dom_sf"/>
</dbReference>
<dbReference type="Gene3D" id="1.25.40.10">
    <property type="entry name" value="Tetratricopeptide repeat domain"/>
    <property type="match status" value="1"/>
</dbReference>
<dbReference type="RefSeq" id="WP_345676871.1">
    <property type="nucleotide sequence ID" value="NZ_BAABHS010000013.1"/>
</dbReference>
<gene>
    <name evidence="10" type="ORF">GCM10023205_39440</name>
</gene>
<evidence type="ECO:0000256" key="6">
    <source>
        <dbReference type="ARBA" id="ARBA00022840"/>
    </source>
</evidence>